<protein>
    <submittedName>
        <fullName evidence="1">Histone-lysine N-methyltransferase SETMAR</fullName>
    </submittedName>
</protein>
<dbReference type="Gene3D" id="3.30.420.10">
    <property type="entry name" value="Ribonuclease H-like superfamily/Ribonuclease H"/>
    <property type="match status" value="1"/>
</dbReference>
<dbReference type="PANTHER" id="PTHR46060">
    <property type="entry name" value="MARINER MOS1 TRANSPOSASE-LIKE PROTEIN"/>
    <property type="match status" value="1"/>
</dbReference>
<dbReference type="InterPro" id="IPR052709">
    <property type="entry name" value="Transposase-MT_Hybrid"/>
</dbReference>
<evidence type="ECO:0000313" key="1">
    <source>
        <dbReference type="EMBL" id="GFQ77981.1"/>
    </source>
</evidence>
<dbReference type="EMBL" id="BMAO01011954">
    <property type="protein sequence ID" value="GFQ77981.1"/>
    <property type="molecule type" value="Genomic_DNA"/>
</dbReference>
<organism evidence="1 2">
    <name type="scientific">Trichonephila clavata</name>
    <name type="common">Joro spider</name>
    <name type="synonym">Nephila clavata</name>
    <dbReference type="NCBI Taxonomy" id="2740835"/>
    <lineage>
        <taxon>Eukaryota</taxon>
        <taxon>Metazoa</taxon>
        <taxon>Ecdysozoa</taxon>
        <taxon>Arthropoda</taxon>
        <taxon>Chelicerata</taxon>
        <taxon>Arachnida</taxon>
        <taxon>Araneae</taxon>
        <taxon>Araneomorphae</taxon>
        <taxon>Entelegynae</taxon>
        <taxon>Araneoidea</taxon>
        <taxon>Nephilidae</taxon>
        <taxon>Trichonephila</taxon>
    </lineage>
</organism>
<dbReference type="InterPro" id="IPR036397">
    <property type="entry name" value="RNaseH_sf"/>
</dbReference>
<dbReference type="Proteomes" id="UP000887116">
    <property type="component" value="Unassembled WGS sequence"/>
</dbReference>
<sequence length="165" mass="18760">MLTEIHKTSRMSAALEFLSRYHTDGEEFLKRIVSGDKPWVVHVIAETKQQSEAWGHTGFPTRLREARQTLSAKKLMVTVFWDAQGILLIEFMTRGATISSEVYCHTLKKLKRAIQSKRHDLLSSGVVILHNYARLNTAVRAREVLHEVQTGWVPTFSLQPGLGSF</sequence>
<name>A0A8X6FFB1_TRICU</name>
<proteinExistence type="predicted"/>
<dbReference type="PANTHER" id="PTHR46060:SF1">
    <property type="entry name" value="MARINER MOS1 TRANSPOSASE-LIKE PROTEIN"/>
    <property type="match status" value="1"/>
</dbReference>
<dbReference type="AlphaFoldDB" id="A0A8X6FFB1"/>
<dbReference type="Pfam" id="PF01359">
    <property type="entry name" value="Transposase_1"/>
    <property type="match status" value="1"/>
</dbReference>
<dbReference type="GO" id="GO:0003676">
    <property type="term" value="F:nucleic acid binding"/>
    <property type="evidence" value="ECO:0007669"/>
    <property type="project" value="InterPro"/>
</dbReference>
<gene>
    <name evidence="1" type="primary">SETMAR_98</name>
    <name evidence="1" type="ORF">TNCT_698451</name>
</gene>
<dbReference type="InterPro" id="IPR001888">
    <property type="entry name" value="Transposase_1"/>
</dbReference>
<reference evidence="1" key="1">
    <citation type="submission" date="2020-07" db="EMBL/GenBank/DDBJ databases">
        <title>Multicomponent nature underlies the extraordinary mechanical properties of spider dragline silk.</title>
        <authorList>
            <person name="Kono N."/>
            <person name="Nakamura H."/>
            <person name="Mori M."/>
            <person name="Yoshida Y."/>
            <person name="Ohtoshi R."/>
            <person name="Malay A.D."/>
            <person name="Moran D.A.P."/>
            <person name="Tomita M."/>
            <person name="Numata K."/>
            <person name="Arakawa K."/>
        </authorList>
    </citation>
    <scope>NUCLEOTIDE SEQUENCE</scope>
</reference>
<accession>A0A8X6FFB1</accession>
<keyword evidence="2" id="KW-1185">Reference proteome</keyword>
<evidence type="ECO:0000313" key="2">
    <source>
        <dbReference type="Proteomes" id="UP000887116"/>
    </source>
</evidence>
<dbReference type="OrthoDB" id="6433921at2759"/>
<comment type="caution">
    <text evidence="1">The sequence shown here is derived from an EMBL/GenBank/DDBJ whole genome shotgun (WGS) entry which is preliminary data.</text>
</comment>